<proteinExistence type="predicted"/>
<dbReference type="Gene3D" id="3.30.300.130">
    <property type="entry name" value="Fe-S cluster assembly (FSCA)"/>
    <property type="match status" value="1"/>
</dbReference>
<dbReference type="GO" id="GO:0016226">
    <property type="term" value="P:iron-sulfur cluster assembly"/>
    <property type="evidence" value="ECO:0007669"/>
    <property type="project" value="InterPro"/>
</dbReference>
<dbReference type="InterPro" id="IPR034904">
    <property type="entry name" value="FSCA_dom_sf"/>
</dbReference>
<evidence type="ECO:0000313" key="6">
    <source>
        <dbReference type="Proteomes" id="UP000266305"/>
    </source>
</evidence>
<dbReference type="RefSeq" id="WP_119000496.1">
    <property type="nucleotide sequence ID" value="NZ_QWGP01000015.1"/>
</dbReference>
<dbReference type="Pfam" id="PF01592">
    <property type="entry name" value="NifU_N"/>
    <property type="match status" value="1"/>
</dbReference>
<dbReference type="GO" id="GO:0051536">
    <property type="term" value="F:iron-sulfur cluster binding"/>
    <property type="evidence" value="ECO:0007669"/>
    <property type="project" value="InterPro"/>
</dbReference>
<accession>A0AAX1UK07</accession>
<gene>
    <name evidence="5" type="ORF">D1114_13850</name>
</gene>
<feature type="domain" description="NIF system FeS cluster assembly NifU N-terminal" evidence="4">
    <location>
        <begin position="4"/>
        <end position="124"/>
    </location>
</feature>
<evidence type="ECO:0000256" key="1">
    <source>
        <dbReference type="ARBA" id="ARBA00015278"/>
    </source>
</evidence>
<evidence type="ECO:0000256" key="2">
    <source>
        <dbReference type="ARBA" id="ARBA00023231"/>
    </source>
</evidence>
<dbReference type="SUPFAM" id="SSF82649">
    <property type="entry name" value="SufE/NifU"/>
    <property type="match status" value="1"/>
</dbReference>
<protein>
    <recommendedName>
        <fullName evidence="1">Nitrogen fixation protein NifU</fullName>
    </recommendedName>
</protein>
<sequence length="246" mass="25374">MLDETGKALDLFFNPRNAGPLEAADAVGTAGSLEAGDAIRLMLRIEAGRVVEARFLAFGGAHAIACGSALTVLVTGLDLAAARAVTPEEIEAAVGGLPAPRRPAAARAWSALQIALAAYEGRTFVAPEPAPVPAPAAAPVKLLAPKHDSQPRIVRDVPLAPAEEARLIAEVIESVRPRLRADGGDVTLVAVEGSKVRVHLTGACSGCQLAALTLGGLQKRLADTLGRPIRVIPEEKRPLVSIAGAR</sequence>
<dbReference type="Pfam" id="PF01106">
    <property type="entry name" value="NifU"/>
    <property type="match status" value="1"/>
</dbReference>
<evidence type="ECO:0000313" key="5">
    <source>
        <dbReference type="EMBL" id="RHZ93903.1"/>
    </source>
</evidence>
<dbReference type="GO" id="GO:0005506">
    <property type="term" value="F:iron ion binding"/>
    <property type="evidence" value="ECO:0007669"/>
    <property type="project" value="InterPro"/>
</dbReference>
<dbReference type="PANTHER" id="PTHR10093">
    <property type="entry name" value="IRON-SULFUR CLUSTER ASSEMBLY ENZYME NIFU HOMOLOG"/>
    <property type="match status" value="1"/>
</dbReference>
<dbReference type="Gene3D" id="3.90.1010.10">
    <property type="match status" value="1"/>
</dbReference>
<dbReference type="AlphaFoldDB" id="A0AAX1UK07"/>
<keyword evidence="2" id="KW-0535">Nitrogen fixation</keyword>
<dbReference type="SUPFAM" id="SSF117916">
    <property type="entry name" value="Fe-S cluster assembly (FSCA) domain-like"/>
    <property type="match status" value="1"/>
</dbReference>
<organism evidence="5 6">
    <name type="scientific">Cereibacter sphaeroides</name>
    <name type="common">Rhodobacter sphaeroides</name>
    <dbReference type="NCBI Taxonomy" id="1063"/>
    <lineage>
        <taxon>Bacteria</taxon>
        <taxon>Pseudomonadati</taxon>
        <taxon>Pseudomonadota</taxon>
        <taxon>Alphaproteobacteria</taxon>
        <taxon>Rhodobacterales</taxon>
        <taxon>Paracoccaceae</taxon>
        <taxon>Cereibacter</taxon>
    </lineage>
</organism>
<dbReference type="InterPro" id="IPR002871">
    <property type="entry name" value="NIF_FeS_clus_asmbl_NifU_N"/>
</dbReference>
<dbReference type="InterPro" id="IPR001075">
    <property type="entry name" value="NIF_FeS_clus_asmbl_NifU_C"/>
</dbReference>
<reference evidence="5 6" key="1">
    <citation type="submission" date="2018-08" db="EMBL/GenBank/DDBJ databases">
        <title>Draft genome sequence of Rhodobacter sphaeroides FY.</title>
        <authorList>
            <person name="Rayyan A."/>
            <person name="Meyer T.E."/>
            <person name="Kyndt J.A."/>
        </authorList>
    </citation>
    <scope>NUCLEOTIDE SEQUENCE [LARGE SCALE GENOMIC DNA]</scope>
    <source>
        <strain evidence="5 6">FY</strain>
    </source>
</reference>
<dbReference type="Proteomes" id="UP000266305">
    <property type="component" value="Unassembled WGS sequence"/>
</dbReference>
<name>A0AAX1UK07_CERSP</name>
<comment type="caution">
    <text evidence="5">The sequence shown here is derived from an EMBL/GenBank/DDBJ whole genome shotgun (WGS) entry which is preliminary data.</text>
</comment>
<evidence type="ECO:0000259" key="3">
    <source>
        <dbReference type="Pfam" id="PF01106"/>
    </source>
</evidence>
<feature type="domain" description="NIF system FeS cluster assembly NifU C-terminal" evidence="3">
    <location>
        <begin position="168"/>
        <end position="232"/>
    </location>
</feature>
<dbReference type="EMBL" id="QWGP01000015">
    <property type="protein sequence ID" value="RHZ93903.1"/>
    <property type="molecule type" value="Genomic_DNA"/>
</dbReference>
<evidence type="ECO:0000259" key="4">
    <source>
        <dbReference type="Pfam" id="PF01592"/>
    </source>
</evidence>